<dbReference type="InterPro" id="IPR036291">
    <property type="entry name" value="NAD(P)-bd_dom_sf"/>
</dbReference>
<dbReference type="GO" id="GO:0004029">
    <property type="term" value="F:aldehyde dehydrogenase (NAD+) activity"/>
    <property type="evidence" value="ECO:0007669"/>
    <property type="project" value="TreeGrafter"/>
</dbReference>
<evidence type="ECO:0000313" key="1">
    <source>
        <dbReference type="EMBL" id="PON26257.1"/>
    </source>
</evidence>
<dbReference type="SUPFAM" id="SSF51735">
    <property type="entry name" value="NAD(P)-binding Rossmann-fold domains"/>
    <property type="match status" value="1"/>
</dbReference>
<dbReference type="STRING" id="398673.A0A2P4ZPN0"/>
<dbReference type="GeneID" id="29981650"/>
<dbReference type="PANTHER" id="PTHR48079">
    <property type="entry name" value="PROTEIN YEEZ"/>
    <property type="match status" value="1"/>
</dbReference>
<dbReference type="Gene3D" id="3.40.50.720">
    <property type="entry name" value="NAD(P)-binding Rossmann-like Domain"/>
    <property type="match status" value="2"/>
</dbReference>
<gene>
    <name evidence="1" type="ORF">TGAM01_v204733</name>
</gene>
<dbReference type="AlphaFoldDB" id="A0A2P4ZPN0"/>
<dbReference type="RefSeq" id="XP_018665360.1">
    <property type="nucleotide sequence ID" value="XM_018801567.1"/>
</dbReference>
<keyword evidence="2" id="KW-1185">Reference proteome</keyword>
<accession>A0A2P4ZPN0</accession>
<organism evidence="1 2">
    <name type="scientific">Trichoderma gamsii</name>
    <dbReference type="NCBI Taxonomy" id="398673"/>
    <lineage>
        <taxon>Eukaryota</taxon>
        <taxon>Fungi</taxon>
        <taxon>Dikarya</taxon>
        <taxon>Ascomycota</taxon>
        <taxon>Pezizomycotina</taxon>
        <taxon>Sordariomycetes</taxon>
        <taxon>Hypocreomycetidae</taxon>
        <taxon>Hypocreales</taxon>
        <taxon>Hypocreaceae</taxon>
        <taxon>Trichoderma</taxon>
    </lineage>
</organism>
<dbReference type="GO" id="GO:0005737">
    <property type="term" value="C:cytoplasm"/>
    <property type="evidence" value="ECO:0007669"/>
    <property type="project" value="TreeGrafter"/>
</dbReference>
<evidence type="ECO:0008006" key="3">
    <source>
        <dbReference type="Google" id="ProtNLM"/>
    </source>
</evidence>
<evidence type="ECO:0000313" key="2">
    <source>
        <dbReference type="Proteomes" id="UP000054821"/>
    </source>
</evidence>
<reference evidence="1 2" key="1">
    <citation type="journal article" date="2016" name="Genome Announc.">
        <title>Draft Whole-Genome Sequence of Trichoderma gamsii T6085, a Promising Biocontrol Agent of Fusarium Head Blight on Wheat.</title>
        <authorList>
            <person name="Baroncelli R."/>
            <person name="Zapparata A."/>
            <person name="Piaggeschi G."/>
            <person name="Sarrocco S."/>
            <person name="Vannacci G."/>
        </authorList>
    </citation>
    <scope>NUCLEOTIDE SEQUENCE [LARGE SCALE GENOMIC DNA]</scope>
    <source>
        <strain evidence="1 2">T6085</strain>
    </source>
</reference>
<name>A0A2P4ZPN0_9HYPO</name>
<dbReference type="PANTHER" id="PTHR48079:SF6">
    <property type="entry name" value="NAD(P)-BINDING DOMAIN-CONTAINING PROTEIN-RELATED"/>
    <property type="match status" value="1"/>
</dbReference>
<proteinExistence type="predicted"/>
<sequence length="311" mass="33615">MANILLTGASGYLGGSILAQLHNSGDGGIELPAHGTIYALVRSDAQAQAVQDYGAKPAAFDPGDEAAIEDFIMDHKVSIVIWFIDVVNVDRQILFIRALAKLRQQTGKDVHFLQAVGTNNTIIALAEELGVKSYIIAPCIVYGKGLGFGNQISAQTVAIVRAAKEAKRVYRVDDNSPTWPVCHIRDNTSLYIHLLATILSESRNPGHGKQGYYLPSPGSIVWDDLYSRMAAALAKKGIVDGEQTTLADDEALEAMGRGLKCPKAFVRVQLAGKCTLTPKNGKESLGWVPNFTPEHILETAEAEVELILKHI</sequence>
<dbReference type="EMBL" id="JPDN02000014">
    <property type="protein sequence ID" value="PON26257.1"/>
    <property type="molecule type" value="Genomic_DNA"/>
</dbReference>
<dbReference type="InterPro" id="IPR051783">
    <property type="entry name" value="NAD(P)-dependent_oxidoreduct"/>
</dbReference>
<comment type="caution">
    <text evidence="1">The sequence shown here is derived from an EMBL/GenBank/DDBJ whole genome shotgun (WGS) entry which is preliminary data.</text>
</comment>
<dbReference type="Proteomes" id="UP000054821">
    <property type="component" value="Unassembled WGS sequence"/>
</dbReference>
<protein>
    <recommendedName>
        <fullName evidence="3">NAD-dependent epimerase/dehydratase domain-containing protein</fullName>
    </recommendedName>
</protein>